<reference evidence="1 2" key="1">
    <citation type="journal article" date="2014" name="Nat. Commun.">
        <title>Multiple recent horizontal transfers of a large genomic region in cheese making fungi.</title>
        <authorList>
            <person name="Cheeseman K."/>
            <person name="Ropars J."/>
            <person name="Renault P."/>
            <person name="Dupont J."/>
            <person name="Gouzy J."/>
            <person name="Branca A."/>
            <person name="Abraham A.L."/>
            <person name="Ceppi M."/>
            <person name="Conseiller E."/>
            <person name="Debuchy R."/>
            <person name="Malagnac F."/>
            <person name="Goarin A."/>
            <person name="Silar P."/>
            <person name="Lacoste S."/>
            <person name="Sallet E."/>
            <person name="Bensimon A."/>
            <person name="Giraud T."/>
            <person name="Brygoo Y."/>
        </authorList>
    </citation>
    <scope>NUCLEOTIDE SEQUENCE [LARGE SCALE GENOMIC DNA]</scope>
    <source>
        <strain evidence="2">FM 013</strain>
    </source>
</reference>
<accession>A0A0G4PM15</accession>
<proteinExistence type="predicted"/>
<gene>
    <name evidence="1" type="ORF">PCAMFM013_S021g000138</name>
</gene>
<dbReference type="AlphaFoldDB" id="A0A0G4PM15"/>
<organism evidence="1 2">
    <name type="scientific">Penicillium camemberti (strain FM 013)</name>
    <dbReference type="NCBI Taxonomy" id="1429867"/>
    <lineage>
        <taxon>Eukaryota</taxon>
        <taxon>Fungi</taxon>
        <taxon>Dikarya</taxon>
        <taxon>Ascomycota</taxon>
        <taxon>Pezizomycotina</taxon>
        <taxon>Eurotiomycetes</taxon>
        <taxon>Eurotiomycetidae</taxon>
        <taxon>Eurotiales</taxon>
        <taxon>Aspergillaceae</taxon>
        <taxon>Penicillium</taxon>
    </lineage>
</organism>
<protein>
    <submittedName>
        <fullName evidence="1">Str. FM013</fullName>
    </submittedName>
</protein>
<dbReference type="EMBL" id="HG793154">
    <property type="protein sequence ID" value="CRL27223.1"/>
    <property type="molecule type" value="Genomic_DNA"/>
</dbReference>
<keyword evidence="2" id="KW-1185">Reference proteome</keyword>
<evidence type="ECO:0000313" key="2">
    <source>
        <dbReference type="Proteomes" id="UP000053732"/>
    </source>
</evidence>
<sequence>MVRLSWLVEIVSRHWLVPIVFHTEPDTIHILKKRKHELIADLKTARKP</sequence>
<dbReference type="Proteomes" id="UP000053732">
    <property type="component" value="Unassembled WGS sequence"/>
</dbReference>
<name>A0A0G4PM15_PENC3</name>
<evidence type="ECO:0000313" key="1">
    <source>
        <dbReference type="EMBL" id="CRL27223.1"/>
    </source>
</evidence>